<sequence>PLDESTETVASPLVRNPTGDDSDADDFTIWDRTQATRISTGIKWAFGLELSPEVIIAEANVNKLATDVVQGRRVLEPAFAPMMT</sequence>
<keyword evidence="3" id="KW-1185">Reference proteome</keyword>
<dbReference type="AlphaFoldDB" id="A0A0F7SAL1"/>
<accession>A0A0F7SAL1</accession>
<dbReference type="Proteomes" id="UP000242770">
    <property type="component" value="Unassembled WGS sequence"/>
</dbReference>
<feature type="region of interest" description="Disordered" evidence="1">
    <location>
        <begin position="1"/>
        <end position="26"/>
    </location>
</feature>
<evidence type="ECO:0000313" key="2">
    <source>
        <dbReference type="EMBL" id="CDW99371.1"/>
    </source>
</evidence>
<protein>
    <submittedName>
        <fullName evidence="2">Uncharacterized protein</fullName>
    </submittedName>
</protein>
<proteinExistence type="predicted"/>
<gene>
    <name evidence="2" type="primary">SSCI75520.1</name>
</gene>
<name>A0A0F7SAL1_9BASI</name>
<dbReference type="STRING" id="49012.A0A0F7SAL1"/>
<evidence type="ECO:0000256" key="1">
    <source>
        <dbReference type="SAM" id="MobiDB-lite"/>
    </source>
</evidence>
<organism evidence="2 3">
    <name type="scientific">Sporisorium scitamineum</name>
    <dbReference type="NCBI Taxonomy" id="49012"/>
    <lineage>
        <taxon>Eukaryota</taxon>
        <taxon>Fungi</taxon>
        <taxon>Dikarya</taxon>
        <taxon>Basidiomycota</taxon>
        <taxon>Ustilaginomycotina</taxon>
        <taxon>Ustilaginomycetes</taxon>
        <taxon>Ustilaginales</taxon>
        <taxon>Ustilaginaceae</taxon>
        <taxon>Sporisorium</taxon>
    </lineage>
</organism>
<feature type="non-terminal residue" evidence="2">
    <location>
        <position position="1"/>
    </location>
</feature>
<reference evidence="3" key="1">
    <citation type="submission" date="2014-06" db="EMBL/GenBank/DDBJ databases">
        <authorList>
            <person name="Berkman P.J."/>
        </authorList>
    </citation>
    <scope>NUCLEOTIDE SEQUENCE [LARGE SCALE GENOMIC DNA]</scope>
</reference>
<dbReference type="EMBL" id="CCFA01004612">
    <property type="protein sequence ID" value="CDW99371.1"/>
    <property type="molecule type" value="Genomic_DNA"/>
</dbReference>
<evidence type="ECO:0000313" key="3">
    <source>
        <dbReference type="Proteomes" id="UP000242770"/>
    </source>
</evidence>